<accession>A0ABN9PFI6</accession>
<evidence type="ECO:0000313" key="3">
    <source>
        <dbReference type="EMBL" id="CAK0791666.1"/>
    </source>
</evidence>
<dbReference type="InterPro" id="IPR039329">
    <property type="entry name" value="SIAE"/>
</dbReference>
<dbReference type="PANTHER" id="PTHR22901:SF0">
    <property type="entry name" value="SIALATE O-ACETYLESTERASE"/>
    <property type="match status" value="1"/>
</dbReference>
<keyword evidence="4" id="KW-1185">Reference proteome</keyword>
<evidence type="ECO:0000313" key="4">
    <source>
        <dbReference type="Proteomes" id="UP001189429"/>
    </source>
</evidence>
<dbReference type="EMBL" id="CAUYUJ010000625">
    <property type="protein sequence ID" value="CAK0791666.1"/>
    <property type="molecule type" value="Genomic_DNA"/>
</dbReference>
<proteinExistence type="predicted"/>
<dbReference type="PANTHER" id="PTHR22901">
    <property type="entry name" value="SIALATE O-ACETYLESTERASE"/>
    <property type="match status" value="1"/>
</dbReference>
<name>A0ABN9PFI6_9DINO</name>
<organism evidence="3 4">
    <name type="scientific">Prorocentrum cordatum</name>
    <dbReference type="NCBI Taxonomy" id="2364126"/>
    <lineage>
        <taxon>Eukaryota</taxon>
        <taxon>Sar</taxon>
        <taxon>Alveolata</taxon>
        <taxon>Dinophyceae</taxon>
        <taxon>Prorocentrales</taxon>
        <taxon>Prorocentraceae</taxon>
        <taxon>Prorocentrum</taxon>
    </lineage>
</organism>
<sequence>MAPGLSAAALLTCVALAIVSEAAPVPKGPPKSRPKGAAVPAEEAAPVPEGPPKHLLTDAMAPAEEAVPEPPPVDVQESAAADAAEAAKLEEEAEAAAADEAANPTRVVKLEAAEAISLPAGVPLALPSVFASHMVVPAGVQFTMWGLAQQGTGPVSVTMNRVSVSAELEADGRWTVTLPAMEVSSSPTAITIASATSNIELEDVLVGDVYVCMGGDNMGMPLNASRHSGKALQTAEKMGDNLRIMSVQQVACCAIPQDNFTARTPWRRTWSEEGTEGFSALCYHFGVEQITRRPDQPVGLIQVTAAGSQSWQWAPSHTAQTCERPGDVAADTVSIYWNSMLRPLVPLKGVRAFLFELSGDGCVSIDMVYHMQEIWRADRPGDPENAVPAIIGAQYSCTSPAELTRADYDYQEAFLQLPRSGFAVTSDLCSVTARGCGSHSPFKQEEAQRFATRAEALLWKKDGVPANAPKPVHVFVDRYEPSWGKFHYGVVGDFTCHTCVWGMRIVFDQDVELRPEFADFKGGFNGHINGFQLYVNTKPGLNYFPVTMQLNWVGGNTVQLNATIKVGALGVDSPWPGRLQYGEGPFPVMPLVSGATGEPVPQLSIEVPLGDGKAELRKLY</sequence>
<protein>
    <submittedName>
        <fullName evidence="3">Uncharacterized protein</fullName>
    </submittedName>
</protein>
<dbReference type="Proteomes" id="UP001189429">
    <property type="component" value="Unassembled WGS sequence"/>
</dbReference>
<evidence type="ECO:0000256" key="2">
    <source>
        <dbReference type="SAM" id="SignalP"/>
    </source>
</evidence>
<feature type="compositionally biased region" description="Low complexity" evidence="1">
    <location>
        <begin position="35"/>
        <end position="47"/>
    </location>
</feature>
<keyword evidence="2" id="KW-0732">Signal</keyword>
<reference evidence="3" key="1">
    <citation type="submission" date="2023-10" db="EMBL/GenBank/DDBJ databases">
        <authorList>
            <person name="Chen Y."/>
            <person name="Shah S."/>
            <person name="Dougan E. K."/>
            <person name="Thang M."/>
            <person name="Chan C."/>
        </authorList>
    </citation>
    <scope>NUCLEOTIDE SEQUENCE [LARGE SCALE GENOMIC DNA]</scope>
</reference>
<feature type="chain" id="PRO_5045273862" evidence="2">
    <location>
        <begin position="23"/>
        <end position="620"/>
    </location>
</feature>
<dbReference type="Gene3D" id="3.40.50.1110">
    <property type="entry name" value="SGNH hydrolase"/>
    <property type="match status" value="1"/>
</dbReference>
<dbReference type="InterPro" id="IPR036514">
    <property type="entry name" value="SGNH_hydro_sf"/>
</dbReference>
<gene>
    <name evidence="3" type="ORF">PCOR1329_LOCUS2481</name>
</gene>
<comment type="caution">
    <text evidence="3">The sequence shown here is derived from an EMBL/GenBank/DDBJ whole genome shotgun (WGS) entry which is preliminary data.</text>
</comment>
<evidence type="ECO:0000256" key="1">
    <source>
        <dbReference type="SAM" id="MobiDB-lite"/>
    </source>
</evidence>
<feature type="region of interest" description="Disordered" evidence="1">
    <location>
        <begin position="23"/>
        <end position="101"/>
    </location>
</feature>
<dbReference type="SUPFAM" id="SSF52266">
    <property type="entry name" value="SGNH hydrolase"/>
    <property type="match status" value="1"/>
</dbReference>
<feature type="signal peptide" evidence="2">
    <location>
        <begin position="1"/>
        <end position="22"/>
    </location>
</feature>